<name>A0A0P0NY88_9CAUL</name>
<sequence>MRPPFSYVKWPHRPRVIGPRFIPYLDAAGDPHEASVRIRMGARAISTFAHVKGFEQDEPFDHLTGRFWVEIDGHRWAHTFRGSDDIHLVRLCLWFSGDWLIRTAQEAGLTLLPDSGTPMTTWPQLFAARP</sequence>
<dbReference type="RefSeq" id="WP_062145014.1">
    <property type="nucleotide sequence ID" value="NZ_CP013002.1"/>
</dbReference>
<protein>
    <submittedName>
        <fullName evidence="1">Uncharacterized protein</fullName>
    </submittedName>
</protein>
<dbReference type="AlphaFoldDB" id="A0A0P0NY88"/>
<dbReference type="OrthoDB" id="9885576at2"/>
<evidence type="ECO:0000313" key="1">
    <source>
        <dbReference type="EMBL" id="ALL12727.1"/>
    </source>
</evidence>
<proteinExistence type="predicted"/>
<dbReference type="KEGG" id="chq:AQ619_04790"/>
<organism evidence="1 2">
    <name type="scientific">Caulobacter henricii</name>
    <dbReference type="NCBI Taxonomy" id="69395"/>
    <lineage>
        <taxon>Bacteria</taxon>
        <taxon>Pseudomonadati</taxon>
        <taxon>Pseudomonadota</taxon>
        <taxon>Alphaproteobacteria</taxon>
        <taxon>Caulobacterales</taxon>
        <taxon>Caulobacteraceae</taxon>
        <taxon>Caulobacter</taxon>
    </lineage>
</organism>
<reference evidence="1 2" key="1">
    <citation type="submission" date="2015-10" db="EMBL/GenBank/DDBJ databases">
        <title>Conservation of the essential genome among Caulobacter and Brevundimonas species.</title>
        <authorList>
            <person name="Scott D."/>
            <person name="Ely B."/>
        </authorList>
    </citation>
    <scope>NUCLEOTIDE SEQUENCE [LARGE SCALE GENOMIC DNA]</scope>
    <source>
        <strain evidence="1 2">CB4</strain>
    </source>
</reference>
<accession>A0A0P0NY88</accession>
<evidence type="ECO:0000313" key="2">
    <source>
        <dbReference type="Proteomes" id="UP000056905"/>
    </source>
</evidence>
<keyword evidence="2" id="KW-1185">Reference proteome</keyword>
<dbReference type="EMBL" id="CP013002">
    <property type="protein sequence ID" value="ALL12727.1"/>
    <property type="molecule type" value="Genomic_DNA"/>
</dbReference>
<gene>
    <name evidence="1" type="ORF">AQ619_04790</name>
</gene>
<dbReference type="STRING" id="69395.AQ619_04790"/>
<dbReference type="Proteomes" id="UP000056905">
    <property type="component" value="Chromosome"/>
</dbReference>